<dbReference type="SUPFAM" id="SSF50985">
    <property type="entry name" value="RCC1/BLIP-II"/>
    <property type="match status" value="1"/>
</dbReference>
<evidence type="ECO:0000313" key="3">
    <source>
        <dbReference type="EMBL" id="USP80658.1"/>
    </source>
</evidence>
<evidence type="ECO:0000313" key="4">
    <source>
        <dbReference type="Proteomes" id="UP001056012"/>
    </source>
</evidence>
<keyword evidence="1" id="KW-0677">Repeat</keyword>
<sequence length="419" mass="45479">MQLHTFGSGPTHRPNPVLCAQSIRVLWASWCDVLIAHRHPDDATESWDLRYIGTGLSQSQQNFLCEASTFSRLGKAIGGEEEGHRVVFFGSAMHHGLRGYVHTLGTEQEIVLFAADDEMEDGHGNGVQEVQVYRMGDYTEESLTVIDIKILNDETLLLSLNQGCAGKEYLACVRDIPQLRVWLCSPIPNSSFGRVKAAASAAALPDVKRAPYDSHDPPQWVSNATTTTLLDTHGRVWTSSADTRYQSCLGRPYDGRSDLGAIPYLSETHITRVVSGGYMSAALSADGELFIWGQACPGSAEGIDIFNGNTRGVISTTGINAEDDQDEFVKCLNVRIDGHEAQVHHVAIGHGHVLVAAESGYGSAKKRAVFAAGDNSMGQLGLEGRPFYSAFHEVEGLRGKQVAQLFAAGWSSFVVTLEE</sequence>
<dbReference type="PANTHER" id="PTHR45622:SF60">
    <property type="entry name" value="UBIQUITIN-PROTEIN LIGASE E3A"/>
    <property type="match status" value="1"/>
</dbReference>
<dbReference type="PANTHER" id="PTHR45622">
    <property type="entry name" value="UBIQUITIN-PROTEIN LIGASE E3A-RELATED"/>
    <property type="match status" value="1"/>
</dbReference>
<dbReference type="VEuPathDB" id="FungiDB:yc1106_07932"/>
<dbReference type="Proteomes" id="UP001056012">
    <property type="component" value="Chromosome 6"/>
</dbReference>
<organism evidence="3 4">
    <name type="scientific">Curvularia clavata</name>
    <dbReference type="NCBI Taxonomy" id="95742"/>
    <lineage>
        <taxon>Eukaryota</taxon>
        <taxon>Fungi</taxon>
        <taxon>Dikarya</taxon>
        <taxon>Ascomycota</taxon>
        <taxon>Pezizomycotina</taxon>
        <taxon>Dothideomycetes</taxon>
        <taxon>Pleosporomycetidae</taxon>
        <taxon>Pleosporales</taxon>
        <taxon>Pleosporineae</taxon>
        <taxon>Pleosporaceae</taxon>
        <taxon>Curvularia</taxon>
    </lineage>
</organism>
<dbReference type="PROSITE" id="PS50012">
    <property type="entry name" value="RCC1_3"/>
    <property type="match status" value="1"/>
</dbReference>
<evidence type="ECO:0000256" key="2">
    <source>
        <dbReference type="PROSITE-ProRule" id="PRU00235"/>
    </source>
</evidence>
<feature type="repeat" description="RCC1" evidence="2">
    <location>
        <begin position="234"/>
        <end position="286"/>
    </location>
</feature>
<reference evidence="3" key="1">
    <citation type="submission" date="2021-12" db="EMBL/GenBank/DDBJ databases">
        <title>Curvularia clavata genome.</title>
        <authorList>
            <person name="Cao Y."/>
        </authorList>
    </citation>
    <scope>NUCLEOTIDE SEQUENCE</scope>
    <source>
        <strain evidence="3">Yc1106</strain>
    </source>
</reference>
<dbReference type="InterPro" id="IPR009091">
    <property type="entry name" value="RCC1/BLIP-II"/>
</dbReference>
<dbReference type="AlphaFoldDB" id="A0A9Q8ZIC1"/>
<dbReference type="Gene3D" id="2.130.10.30">
    <property type="entry name" value="Regulator of chromosome condensation 1/beta-lactamase-inhibitor protein II"/>
    <property type="match status" value="1"/>
</dbReference>
<dbReference type="GO" id="GO:0061630">
    <property type="term" value="F:ubiquitin protein ligase activity"/>
    <property type="evidence" value="ECO:0007669"/>
    <property type="project" value="TreeGrafter"/>
</dbReference>
<protein>
    <submittedName>
        <fullName evidence="3">Uncharacterized protein</fullName>
    </submittedName>
</protein>
<name>A0A9Q8ZIC1_CURCL</name>
<dbReference type="EMBL" id="CP089279">
    <property type="protein sequence ID" value="USP80658.1"/>
    <property type="molecule type" value="Genomic_DNA"/>
</dbReference>
<accession>A0A9Q8ZIC1</accession>
<dbReference type="InterPro" id="IPR051709">
    <property type="entry name" value="Ub-ligase/GTPase-reg"/>
</dbReference>
<gene>
    <name evidence="3" type="ORF">yc1106_07932</name>
</gene>
<keyword evidence="4" id="KW-1185">Reference proteome</keyword>
<dbReference type="InterPro" id="IPR000408">
    <property type="entry name" value="Reg_chr_condens"/>
</dbReference>
<proteinExistence type="predicted"/>
<dbReference type="OrthoDB" id="5370059at2759"/>
<evidence type="ECO:0000256" key="1">
    <source>
        <dbReference type="ARBA" id="ARBA00022737"/>
    </source>
</evidence>